<accession>A0A366HZ67</accession>
<dbReference type="Gene3D" id="2.40.440.10">
    <property type="entry name" value="L,D-transpeptidase catalytic domain-like"/>
    <property type="match status" value="1"/>
</dbReference>
<comment type="pathway">
    <text evidence="1 6">Cell wall biogenesis; peptidoglycan biosynthesis.</text>
</comment>
<organism evidence="9 10">
    <name type="scientific">Alkalibaculum bacchi</name>
    <dbReference type="NCBI Taxonomy" id="645887"/>
    <lineage>
        <taxon>Bacteria</taxon>
        <taxon>Bacillati</taxon>
        <taxon>Bacillota</taxon>
        <taxon>Clostridia</taxon>
        <taxon>Eubacteriales</taxon>
        <taxon>Eubacteriaceae</taxon>
        <taxon>Alkalibaculum</taxon>
    </lineage>
</organism>
<dbReference type="PANTHER" id="PTHR30582">
    <property type="entry name" value="L,D-TRANSPEPTIDASE"/>
    <property type="match status" value="1"/>
</dbReference>
<dbReference type="Pfam" id="PF12229">
    <property type="entry name" value="PG_binding_4"/>
    <property type="match status" value="1"/>
</dbReference>
<dbReference type="GO" id="GO:0071555">
    <property type="term" value="P:cell wall organization"/>
    <property type="evidence" value="ECO:0007669"/>
    <property type="project" value="UniProtKB-UniRule"/>
</dbReference>
<sequence length="472" mass="55262">MEGLDGIVRMDYKRLPKKKVFFKLGIILAVMTVIYFLISIYFTNHFYYNTVINGVDVSYKTYDEVIPIIAEYIDQYQLEIVDRDGYTEKITGNDIGLFLNKKSSIYQIQYMQKPYFWIISYIKDCRYFVGDLFLYDEEALSSRVDALICLNKEVIEPKSVSFEYSNGFYQAIKEVYGNKINRDLLNQVIIRSILNGERTLDIDANNCYENPKYTLHSDKTKETEDKLNKFVKSKVIYRFGSKNEIIDYKLIREWLRVNRNLDIIIDEQEIHNYLKELAKKYNTIGIKRNFKTSTGKIVEVSGGLYGWKIDLFREKEILLEEIQSGKVIEREPTYAQRAFSREDNDIGNTYVEINITKQHLWFYKDGELVTEGPIVTGNASRGFDTDLGTYMLNYKITDATLRGQGYESKVKYWMPFYGNIGIHDARWRHSFGGKIYKQNGSHGCVNAPTYLARALYEEIEPGMPIICYEEEK</sequence>
<gene>
    <name evidence="9" type="ORF">DES36_12624</name>
</gene>
<keyword evidence="4 6" id="KW-0573">Peptidoglycan synthesis</keyword>
<dbReference type="AlphaFoldDB" id="A0A366HZ67"/>
<dbReference type="SUPFAM" id="SSF141523">
    <property type="entry name" value="L,D-transpeptidase catalytic domain-like"/>
    <property type="match status" value="1"/>
</dbReference>
<evidence type="ECO:0000313" key="9">
    <source>
        <dbReference type="EMBL" id="RBP57952.1"/>
    </source>
</evidence>
<evidence type="ECO:0000256" key="3">
    <source>
        <dbReference type="ARBA" id="ARBA00022960"/>
    </source>
</evidence>
<dbReference type="Proteomes" id="UP000253490">
    <property type="component" value="Unassembled WGS sequence"/>
</dbReference>
<feature type="domain" description="L,D-TPase catalytic" evidence="8">
    <location>
        <begin position="349"/>
        <end position="468"/>
    </location>
</feature>
<protein>
    <submittedName>
        <fullName evidence="9">Putative peptidoglycan binding protein</fullName>
    </submittedName>
</protein>
<feature type="transmembrane region" description="Helical" evidence="7">
    <location>
        <begin position="20"/>
        <end position="42"/>
    </location>
</feature>
<evidence type="ECO:0000256" key="2">
    <source>
        <dbReference type="ARBA" id="ARBA00022679"/>
    </source>
</evidence>
<evidence type="ECO:0000256" key="6">
    <source>
        <dbReference type="PROSITE-ProRule" id="PRU01373"/>
    </source>
</evidence>
<feature type="active site" description="Nucleophile" evidence="6">
    <location>
        <position position="444"/>
    </location>
</feature>
<keyword evidence="3 6" id="KW-0133">Cell shape</keyword>
<evidence type="ECO:0000259" key="8">
    <source>
        <dbReference type="PROSITE" id="PS52029"/>
    </source>
</evidence>
<dbReference type="InterPro" id="IPR005490">
    <property type="entry name" value="LD_TPept_cat_dom"/>
</dbReference>
<dbReference type="SUPFAM" id="SSF143985">
    <property type="entry name" value="L,D-transpeptidase pre-catalytic domain-like"/>
    <property type="match status" value="1"/>
</dbReference>
<name>A0A366HZ67_9FIRM</name>
<dbReference type="RefSeq" id="WP_242981779.1">
    <property type="nucleotide sequence ID" value="NZ_QNRX01000026.1"/>
</dbReference>
<proteinExistence type="predicted"/>
<dbReference type="GO" id="GO:0016740">
    <property type="term" value="F:transferase activity"/>
    <property type="evidence" value="ECO:0007669"/>
    <property type="project" value="UniProtKB-KW"/>
</dbReference>
<dbReference type="GO" id="GO:0071972">
    <property type="term" value="F:peptidoglycan L,D-transpeptidase activity"/>
    <property type="evidence" value="ECO:0007669"/>
    <property type="project" value="TreeGrafter"/>
</dbReference>
<dbReference type="UniPathway" id="UPA00219"/>
<dbReference type="GO" id="GO:0018104">
    <property type="term" value="P:peptidoglycan-protein cross-linking"/>
    <property type="evidence" value="ECO:0007669"/>
    <property type="project" value="TreeGrafter"/>
</dbReference>
<dbReference type="CDD" id="cd16913">
    <property type="entry name" value="YkuD_like"/>
    <property type="match status" value="1"/>
</dbReference>
<evidence type="ECO:0000256" key="4">
    <source>
        <dbReference type="ARBA" id="ARBA00022984"/>
    </source>
</evidence>
<evidence type="ECO:0000313" key="10">
    <source>
        <dbReference type="Proteomes" id="UP000253490"/>
    </source>
</evidence>
<keyword evidence="7" id="KW-0812">Transmembrane</keyword>
<feature type="active site" description="Proton donor/acceptor" evidence="6">
    <location>
        <position position="423"/>
    </location>
</feature>
<evidence type="ECO:0000256" key="5">
    <source>
        <dbReference type="ARBA" id="ARBA00023316"/>
    </source>
</evidence>
<dbReference type="Gene3D" id="3.10.20.800">
    <property type="match status" value="1"/>
</dbReference>
<keyword evidence="2" id="KW-0808">Transferase</keyword>
<dbReference type="GO" id="GO:0005576">
    <property type="term" value="C:extracellular region"/>
    <property type="evidence" value="ECO:0007669"/>
    <property type="project" value="TreeGrafter"/>
</dbReference>
<dbReference type="Pfam" id="PF03734">
    <property type="entry name" value="YkuD"/>
    <property type="match status" value="1"/>
</dbReference>
<dbReference type="EMBL" id="QNRX01000026">
    <property type="protein sequence ID" value="RBP57952.1"/>
    <property type="molecule type" value="Genomic_DNA"/>
</dbReference>
<evidence type="ECO:0000256" key="1">
    <source>
        <dbReference type="ARBA" id="ARBA00004752"/>
    </source>
</evidence>
<dbReference type="InterPro" id="IPR038063">
    <property type="entry name" value="Transpep_catalytic_dom"/>
</dbReference>
<keyword evidence="10" id="KW-1185">Reference proteome</keyword>
<dbReference type="InterPro" id="IPR022029">
    <property type="entry name" value="YoaR-like_PG-bd"/>
</dbReference>
<reference evidence="9 10" key="1">
    <citation type="submission" date="2018-06" db="EMBL/GenBank/DDBJ databases">
        <title>Genomic Encyclopedia of Type Strains, Phase IV (KMG-IV): sequencing the most valuable type-strain genomes for metagenomic binning, comparative biology and taxonomic classification.</title>
        <authorList>
            <person name="Goeker M."/>
        </authorList>
    </citation>
    <scope>NUCLEOTIDE SEQUENCE [LARGE SCALE GENOMIC DNA]</scope>
    <source>
        <strain evidence="9 10">DSM 22112</strain>
    </source>
</reference>
<comment type="caution">
    <text evidence="9">The sequence shown here is derived from an EMBL/GenBank/DDBJ whole genome shotgun (WGS) entry which is preliminary data.</text>
</comment>
<dbReference type="PROSITE" id="PS52029">
    <property type="entry name" value="LD_TPASE"/>
    <property type="match status" value="1"/>
</dbReference>
<dbReference type="GO" id="GO:0008360">
    <property type="term" value="P:regulation of cell shape"/>
    <property type="evidence" value="ECO:0007669"/>
    <property type="project" value="UniProtKB-UniRule"/>
</dbReference>
<dbReference type="InterPro" id="IPR050979">
    <property type="entry name" value="LD-transpeptidase"/>
</dbReference>
<keyword evidence="5 6" id="KW-0961">Cell wall biogenesis/degradation</keyword>
<dbReference type="PANTHER" id="PTHR30582:SF33">
    <property type="entry name" value="EXPORTED PROTEIN"/>
    <property type="match status" value="1"/>
</dbReference>
<dbReference type="InterPro" id="IPR038054">
    <property type="entry name" value="LD_TPept-like_central_sf"/>
</dbReference>
<keyword evidence="7" id="KW-1133">Transmembrane helix</keyword>
<evidence type="ECO:0000256" key="7">
    <source>
        <dbReference type="SAM" id="Phobius"/>
    </source>
</evidence>
<keyword evidence="7" id="KW-0472">Membrane</keyword>